<proteinExistence type="predicted"/>
<comment type="caution">
    <text evidence="1">The sequence shown here is derived from an EMBL/GenBank/DDBJ whole genome shotgun (WGS) entry which is preliminary data.</text>
</comment>
<evidence type="ECO:0000313" key="2">
    <source>
        <dbReference type="Proteomes" id="UP000276133"/>
    </source>
</evidence>
<dbReference type="Proteomes" id="UP000276133">
    <property type="component" value="Unassembled WGS sequence"/>
</dbReference>
<reference evidence="1 2" key="1">
    <citation type="journal article" date="2018" name="Sci. Rep.">
        <title>Genomic signatures of local adaptation to the degree of environmental predictability in rotifers.</title>
        <authorList>
            <person name="Franch-Gras L."/>
            <person name="Hahn C."/>
            <person name="Garcia-Roger E.M."/>
            <person name="Carmona M.J."/>
            <person name="Serra M."/>
            <person name="Gomez A."/>
        </authorList>
    </citation>
    <scope>NUCLEOTIDE SEQUENCE [LARGE SCALE GENOMIC DNA]</scope>
    <source>
        <strain evidence="1">HYR1</strain>
    </source>
</reference>
<dbReference type="AlphaFoldDB" id="A0A3M7T364"/>
<evidence type="ECO:0000313" key="1">
    <source>
        <dbReference type="EMBL" id="RNA42466.1"/>
    </source>
</evidence>
<name>A0A3M7T364_BRAPC</name>
<accession>A0A3M7T364</accession>
<organism evidence="1 2">
    <name type="scientific">Brachionus plicatilis</name>
    <name type="common">Marine rotifer</name>
    <name type="synonym">Brachionus muelleri</name>
    <dbReference type="NCBI Taxonomy" id="10195"/>
    <lineage>
        <taxon>Eukaryota</taxon>
        <taxon>Metazoa</taxon>
        <taxon>Spiralia</taxon>
        <taxon>Gnathifera</taxon>
        <taxon>Rotifera</taxon>
        <taxon>Eurotatoria</taxon>
        <taxon>Monogononta</taxon>
        <taxon>Pseudotrocha</taxon>
        <taxon>Ploima</taxon>
        <taxon>Brachionidae</taxon>
        <taxon>Brachionus</taxon>
    </lineage>
</organism>
<dbReference type="EMBL" id="REGN01000364">
    <property type="protein sequence ID" value="RNA42466.1"/>
    <property type="molecule type" value="Genomic_DNA"/>
</dbReference>
<sequence>ALAKIGVNKTEYIENLIYKRNTIIVGHLARYILPMLQMTWTYVIYELGFCMKEQCAGFSISKPALNNLLM</sequence>
<feature type="non-terminal residue" evidence="1">
    <location>
        <position position="1"/>
    </location>
</feature>
<protein>
    <submittedName>
        <fullName evidence="1">Uncharacterized protein</fullName>
    </submittedName>
</protein>
<keyword evidence="2" id="KW-1185">Reference proteome</keyword>
<gene>
    <name evidence="1" type="ORF">BpHYR1_020046</name>
</gene>